<evidence type="ECO:0000313" key="3">
    <source>
        <dbReference type="EMBL" id="MQM00143.1"/>
    </source>
</evidence>
<sequence length="394" mass="44295">MTKPTGQPLPMSPSPTPSVSSLIARLVLSSKPGDHPRVICAALSAGIPPSVFHHLFPDLIDRVLKRLWNDAPHALLFFRALLLLRRPAASNFDHALDLAARPGDHRAVGRLLSLRLKLCVAPTPRMFAILMERHAAAGKPDRAVRLFLSMHRHSCKQDLSSFKTLLDVLCKSHRIKKAQRLFRALWGRFRPDAVTYNIMADGWCLLKLTSRALETLKEMVTSGLEPTVTTYNILLKGYFRSEQEEAWAFFLQMKKRSKEGSNCKPDVVSYTTVVDGLGLAGHVDRARKVFDEMKFDEWFDTGESCLQEEGIGIASRSIPEAESKFKMILEAYSCLQTGARPEHFVEATHVRVVRKGAYGAHRSNSTLVKAPFLLKAYKRAKEECPHNNPFLPWS</sequence>
<evidence type="ECO:0000256" key="1">
    <source>
        <dbReference type="ARBA" id="ARBA00022737"/>
    </source>
</evidence>
<keyword evidence="4" id="KW-1185">Reference proteome</keyword>
<comment type="caution">
    <text evidence="3">The sequence shown here is derived from an EMBL/GenBank/DDBJ whole genome shotgun (WGS) entry which is preliminary data.</text>
</comment>
<feature type="repeat" description="PPR" evidence="2">
    <location>
        <begin position="192"/>
        <end position="226"/>
    </location>
</feature>
<dbReference type="InterPro" id="IPR002885">
    <property type="entry name" value="PPR_rpt"/>
</dbReference>
<dbReference type="InterPro" id="IPR011990">
    <property type="entry name" value="TPR-like_helical_dom_sf"/>
</dbReference>
<proteinExistence type="predicted"/>
<dbReference type="PROSITE" id="PS51375">
    <property type="entry name" value="PPR"/>
    <property type="match status" value="2"/>
</dbReference>
<dbReference type="OrthoDB" id="185373at2759"/>
<dbReference type="GO" id="GO:0003729">
    <property type="term" value="F:mRNA binding"/>
    <property type="evidence" value="ECO:0007669"/>
    <property type="project" value="TreeGrafter"/>
</dbReference>
<name>A0A843VME5_COLES</name>
<dbReference type="Gene3D" id="1.25.40.10">
    <property type="entry name" value="Tetratricopeptide repeat domain"/>
    <property type="match status" value="2"/>
</dbReference>
<feature type="repeat" description="PPR" evidence="2">
    <location>
        <begin position="266"/>
        <end position="300"/>
    </location>
</feature>
<dbReference type="Proteomes" id="UP000652761">
    <property type="component" value="Unassembled WGS sequence"/>
</dbReference>
<dbReference type="EMBL" id="NMUH01002464">
    <property type="protein sequence ID" value="MQM00143.1"/>
    <property type="molecule type" value="Genomic_DNA"/>
</dbReference>
<dbReference type="Pfam" id="PF12854">
    <property type="entry name" value="PPR_1"/>
    <property type="match status" value="1"/>
</dbReference>
<dbReference type="AlphaFoldDB" id="A0A843VME5"/>
<dbReference type="Pfam" id="PF01535">
    <property type="entry name" value="PPR"/>
    <property type="match status" value="2"/>
</dbReference>
<keyword evidence="1" id="KW-0677">Repeat</keyword>
<protein>
    <recommendedName>
        <fullName evidence="5">Pentatricopeptide repeat-containing protein</fullName>
    </recommendedName>
</protein>
<dbReference type="InterPro" id="IPR051240">
    <property type="entry name" value="Mito_RNA-Proc/Resp"/>
</dbReference>
<accession>A0A843VME5</accession>
<evidence type="ECO:0000313" key="4">
    <source>
        <dbReference type="Proteomes" id="UP000652761"/>
    </source>
</evidence>
<dbReference type="Pfam" id="PF13041">
    <property type="entry name" value="PPR_2"/>
    <property type="match status" value="1"/>
</dbReference>
<reference evidence="3" key="1">
    <citation type="submission" date="2017-07" db="EMBL/GenBank/DDBJ databases">
        <title>Taro Niue Genome Assembly and Annotation.</title>
        <authorList>
            <person name="Atibalentja N."/>
            <person name="Keating K."/>
            <person name="Fields C.J."/>
        </authorList>
    </citation>
    <scope>NUCLEOTIDE SEQUENCE</scope>
    <source>
        <strain evidence="3">Niue_2</strain>
        <tissue evidence="3">Leaf</tissue>
    </source>
</reference>
<dbReference type="PANTHER" id="PTHR47933">
    <property type="entry name" value="PENTATRICOPEPTIDE REPEAT-CONTAINING PROTEIN 1, MITOCHONDRIAL"/>
    <property type="match status" value="1"/>
</dbReference>
<dbReference type="PANTHER" id="PTHR47933:SF11">
    <property type="entry name" value="PENTATRICOPEPTIDE REPEAT-CONTAINING PROTEIN 2"/>
    <property type="match status" value="1"/>
</dbReference>
<dbReference type="NCBIfam" id="TIGR00756">
    <property type="entry name" value="PPR"/>
    <property type="match status" value="3"/>
</dbReference>
<evidence type="ECO:0008006" key="5">
    <source>
        <dbReference type="Google" id="ProtNLM"/>
    </source>
</evidence>
<organism evidence="3 4">
    <name type="scientific">Colocasia esculenta</name>
    <name type="common">Wild taro</name>
    <name type="synonym">Arum esculentum</name>
    <dbReference type="NCBI Taxonomy" id="4460"/>
    <lineage>
        <taxon>Eukaryota</taxon>
        <taxon>Viridiplantae</taxon>
        <taxon>Streptophyta</taxon>
        <taxon>Embryophyta</taxon>
        <taxon>Tracheophyta</taxon>
        <taxon>Spermatophyta</taxon>
        <taxon>Magnoliopsida</taxon>
        <taxon>Liliopsida</taxon>
        <taxon>Araceae</taxon>
        <taxon>Aroideae</taxon>
        <taxon>Colocasieae</taxon>
        <taxon>Colocasia</taxon>
    </lineage>
</organism>
<gene>
    <name evidence="3" type="ORF">Taro_032872</name>
</gene>
<evidence type="ECO:0000256" key="2">
    <source>
        <dbReference type="PROSITE-ProRule" id="PRU00708"/>
    </source>
</evidence>